<feature type="compositionally biased region" description="Polar residues" evidence="1">
    <location>
        <begin position="99"/>
        <end position="110"/>
    </location>
</feature>
<name>A0AA40KQ53_9HYME</name>
<accession>A0AA40KQ53</accession>
<feature type="compositionally biased region" description="Basic and acidic residues" evidence="1">
    <location>
        <begin position="111"/>
        <end position="121"/>
    </location>
</feature>
<dbReference type="EMBL" id="JAHYIQ010000010">
    <property type="protein sequence ID" value="KAK1128534.1"/>
    <property type="molecule type" value="Genomic_DNA"/>
</dbReference>
<protein>
    <submittedName>
        <fullName evidence="2">Uncharacterized protein</fullName>
    </submittedName>
</protein>
<keyword evidence="3" id="KW-1185">Reference proteome</keyword>
<dbReference type="Proteomes" id="UP001177670">
    <property type="component" value="Unassembled WGS sequence"/>
</dbReference>
<reference evidence="2" key="1">
    <citation type="submission" date="2021-10" db="EMBL/GenBank/DDBJ databases">
        <title>Melipona bicolor Genome sequencing and assembly.</title>
        <authorList>
            <person name="Araujo N.S."/>
            <person name="Arias M.C."/>
        </authorList>
    </citation>
    <scope>NUCLEOTIDE SEQUENCE</scope>
    <source>
        <strain evidence="2">USP_2M_L1-L4_2017</strain>
        <tissue evidence="2">Whole body</tissue>
    </source>
</reference>
<feature type="region of interest" description="Disordered" evidence="1">
    <location>
        <begin position="99"/>
        <end position="121"/>
    </location>
</feature>
<sequence length="254" mass="28771">MGGCAWMLVGKVERLVSEAKSNYMHKARAAGRNYHKDRAGIEDTRAREVLFRLSTRKTFELLTFPLCPQTKDTIAEKCFLPPLKDQEVDAKMQDDSMCSSINEDQGSTVQKRSDTSGDRYSKKNVCKISSSRRSKKFERTSSFCSSLNSHLIEDSYLESLRQRHLYEKEMTVRYTGERTATGTSCLGEFRNYSTLFDVSSTRRFDLPGTPSCVKVVSPGEPYRPSLSVEKEFSGLRDQEPGAVHFVFASDFMNG</sequence>
<dbReference type="AlphaFoldDB" id="A0AA40KQ53"/>
<evidence type="ECO:0000313" key="2">
    <source>
        <dbReference type="EMBL" id="KAK1128534.1"/>
    </source>
</evidence>
<evidence type="ECO:0000256" key="1">
    <source>
        <dbReference type="SAM" id="MobiDB-lite"/>
    </source>
</evidence>
<organism evidence="2 3">
    <name type="scientific">Melipona bicolor</name>
    <dbReference type="NCBI Taxonomy" id="60889"/>
    <lineage>
        <taxon>Eukaryota</taxon>
        <taxon>Metazoa</taxon>
        <taxon>Ecdysozoa</taxon>
        <taxon>Arthropoda</taxon>
        <taxon>Hexapoda</taxon>
        <taxon>Insecta</taxon>
        <taxon>Pterygota</taxon>
        <taxon>Neoptera</taxon>
        <taxon>Endopterygota</taxon>
        <taxon>Hymenoptera</taxon>
        <taxon>Apocrita</taxon>
        <taxon>Aculeata</taxon>
        <taxon>Apoidea</taxon>
        <taxon>Anthophila</taxon>
        <taxon>Apidae</taxon>
        <taxon>Melipona</taxon>
    </lineage>
</organism>
<gene>
    <name evidence="2" type="ORF">K0M31_002992</name>
</gene>
<comment type="caution">
    <text evidence="2">The sequence shown here is derived from an EMBL/GenBank/DDBJ whole genome shotgun (WGS) entry which is preliminary data.</text>
</comment>
<evidence type="ECO:0000313" key="3">
    <source>
        <dbReference type="Proteomes" id="UP001177670"/>
    </source>
</evidence>
<proteinExistence type="predicted"/>